<dbReference type="GeneTree" id="ENSGT00390000007946"/>
<reference evidence="3" key="1">
    <citation type="journal article" date="2014" name="Science">
        <title>Nonhuman genetics. Genomic basis for the convergent evolution of electric organs.</title>
        <authorList>
            <person name="Gallant J.R."/>
            <person name="Traeger L.L."/>
            <person name="Volkening J.D."/>
            <person name="Moffett H."/>
            <person name="Chen P.H."/>
            <person name="Novina C.D."/>
            <person name="Phillips G.N.Jr."/>
            <person name="Anand R."/>
            <person name="Wells G.B."/>
            <person name="Pinch M."/>
            <person name="Guth R."/>
            <person name="Unguez G.A."/>
            <person name="Albert J.S."/>
            <person name="Zakon H.H."/>
            <person name="Samanta M.P."/>
            <person name="Sussman M.R."/>
        </authorList>
    </citation>
    <scope>NUCLEOTIDE SEQUENCE [LARGE SCALE GENOMIC DNA]</scope>
</reference>
<dbReference type="InterPro" id="IPR036291">
    <property type="entry name" value="NAD(P)-bd_dom_sf"/>
</dbReference>
<dbReference type="InterPro" id="IPR050984">
    <property type="entry name" value="Gfo/Idh/MocA_domain"/>
</dbReference>
<dbReference type="SUPFAM" id="SSF51735">
    <property type="entry name" value="NAD(P)-binding Rossmann-fold domains"/>
    <property type="match status" value="1"/>
</dbReference>
<keyword evidence="1" id="KW-0560">Oxidoreductase</keyword>
<reference evidence="2" key="4">
    <citation type="submission" date="2025-08" db="UniProtKB">
        <authorList>
            <consortium name="Ensembl"/>
        </authorList>
    </citation>
    <scope>IDENTIFICATION</scope>
</reference>
<name>A0A4W4G873_ELEEL</name>
<evidence type="ECO:0000256" key="1">
    <source>
        <dbReference type="ARBA" id="ARBA00023002"/>
    </source>
</evidence>
<reference evidence="2" key="5">
    <citation type="submission" date="2025-09" db="UniProtKB">
        <authorList>
            <consortium name="Ensembl"/>
        </authorList>
    </citation>
    <scope>IDENTIFICATION</scope>
</reference>
<organism evidence="2 3">
    <name type="scientific">Electrophorus electricus</name>
    <name type="common">Electric eel</name>
    <name type="synonym">Gymnotus electricus</name>
    <dbReference type="NCBI Taxonomy" id="8005"/>
    <lineage>
        <taxon>Eukaryota</taxon>
        <taxon>Metazoa</taxon>
        <taxon>Chordata</taxon>
        <taxon>Craniata</taxon>
        <taxon>Vertebrata</taxon>
        <taxon>Euteleostomi</taxon>
        <taxon>Actinopterygii</taxon>
        <taxon>Neopterygii</taxon>
        <taxon>Teleostei</taxon>
        <taxon>Ostariophysi</taxon>
        <taxon>Gymnotiformes</taxon>
        <taxon>Gymnotoidei</taxon>
        <taxon>Gymnotidae</taxon>
        <taxon>Electrophorus</taxon>
    </lineage>
</organism>
<dbReference type="PANTHER" id="PTHR22604">
    <property type="entry name" value="OXIDOREDUCTASES"/>
    <property type="match status" value="1"/>
</dbReference>
<evidence type="ECO:0000313" key="2">
    <source>
        <dbReference type="Ensembl" id="ENSEEEP00000034071.2"/>
    </source>
</evidence>
<dbReference type="Proteomes" id="UP000314983">
    <property type="component" value="Chromosome 4"/>
</dbReference>
<sequence>MRTQICGAGKISHDFCMAMKTLPSGDHQITAVAARNLQRPKNIIYLGVLHTEHLFLNTERNVLCEKPFAMNLREGKQLTASRKNNIFLIQLLAEDVLHIPCSVEKELVGDALLDIGVYCLQFVLMKFKGEKPESVHATGMLLNSLSPQEYMSQWWWFLCNRVACAFSITVALPNDATISGTKGTIRISFLNGKQSQYPLPESSLPLYFTSSTALHYDTQEIKQSLLRGLKESRRMTLAGSLSMKGRGKWVAFDQDLLWPAVCSWPASPFSETYL</sequence>
<dbReference type="AlphaFoldDB" id="A0A4W4G873"/>
<dbReference type="PANTHER" id="PTHR22604:SF105">
    <property type="entry name" value="TRANS-1,2-DIHYDROBENZENE-1,2-DIOL DEHYDROGENASE"/>
    <property type="match status" value="1"/>
</dbReference>
<reference evidence="3" key="2">
    <citation type="journal article" date="2017" name="Sci. Adv.">
        <title>A tail of two voltages: Proteomic comparison of the three electric organs of the electric eel.</title>
        <authorList>
            <person name="Traeger L.L."/>
            <person name="Sabat G."/>
            <person name="Barrett-Wilt G.A."/>
            <person name="Wells G.B."/>
            <person name="Sussman M.R."/>
        </authorList>
    </citation>
    <scope>NUCLEOTIDE SEQUENCE [LARGE SCALE GENOMIC DNA]</scope>
</reference>
<reference evidence="2" key="3">
    <citation type="submission" date="2020-05" db="EMBL/GenBank/DDBJ databases">
        <title>Electrophorus electricus (electric eel) genome, fEleEle1, primary haplotype.</title>
        <authorList>
            <person name="Myers G."/>
            <person name="Meyer A."/>
            <person name="Fedrigo O."/>
            <person name="Formenti G."/>
            <person name="Rhie A."/>
            <person name="Tracey A."/>
            <person name="Sims Y."/>
            <person name="Jarvis E.D."/>
        </authorList>
    </citation>
    <scope>NUCLEOTIDE SEQUENCE [LARGE SCALE GENOMIC DNA]</scope>
</reference>
<dbReference type="Ensembl" id="ENSEEET00000034471.2">
    <property type="protein sequence ID" value="ENSEEEP00000034071.2"/>
    <property type="gene ID" value="ENSEEEG00000016226.2"/>
</dbReference>
<evidence type="ECO:0000313" key="3">
    <source>
        <dbReference type="Proteomes" id="UP000314983"/>
    </source>
</evidence>
<accession>A0A4W4G873</accession>
<dbReference type="Gene3D" id="3.30.360.10">
    <property type="entry name" value="Dihydrodipicolinate Reductase, domain 2"/>
    <property type="match status" value="1"/>
</dbReference>
<dbReference type="GO" id="GO:0016491">
    <property type="term" value="F:oxidoreductase activity"/>
    <property type="evidence" value="ECO:0007669"/>
    <property type="project" value="UniProtKB-KW"/>
</dbReference>
<proteinExistence type="predicted"/>
<keyword evidence="3" id="KW-1185">Reference proteome</keyword>
<protein>
    <submittedName>
        <fullName evidence="2">Dihydrodiol dehydrogenase, tandem duplicate 1</fullName>
    </submittedName>
</protein>
<dbReference type="SUPFAM" id="SSF55347">
    <property type="entry name" value="Glyceraldehyde-3-phosphate dehydrogenase-like, C-terminal domain"/>
    <property type="match status" value="1"/>
</dbReference>